<evidence type="ECO:0000313" key="6">
    <source>
        <dbReference type="Proteomes" id="UP000291116"/>
    </source>
</evidence>
<organism evidence="5 6">
    <name type="scientific">Pseudo-nitzschia multistriata</name>
    <dbReference type="NCBI Taxonomy" id="183589"/>
    <lineage>
        <taxon>Eukaryota</taxon>
        <taxon>Sar</taxon>
        <taxon>Stramenopiles</taxon>
        <taxon>Ochrophyta</taxon>
        <taxon>Bacillariophyta</taxon>
        <taxon>Bacillariophyceae</taxon>
        <taxon>Bacillariophycidae</taxon>
        <taxon>Bacillariales</taxon>
        <taxon>Bacillariaceae</taxon>
        <taxon>Pseudo-nitzschia</taxon>
    </lineage>
</organism>
<dbReference type="PANTHER" id="PTHR44145:SF3">
    <property type="entry name" value="DNAJ HOMOLOG SUBFAMILY A MEMBER 3, MITOCHONDRIAL"/>
    <property type="match status" value="1"/>
</dbReference>
<keyword evidence="1" id="KW-0143">Chaperone</keyword>
<feature type="transmembrane region" description="Helical" evidence="3">
    <location>
        <begin position="634"/>
        <end position="655"/>
    </location>
</feature>
<keyword evidence="3" id="KW-1133">Transmembrane helix</keyword>
<feature type="domain" description="J" evidence="4">
    <location>
        <begin position="54"/>
        <end position="123"/>
    </location>
</feature>
<dbReference type="InterPro" id="IPR001623">
    <property type="entry name" value="DnaJ_domain"/>
</dbReference>
<dbReference type="AlphaFoldDB" id="A0A448ZQG3"/>
<dbReference type="PROSITE" id="PS50076">
    <property type="entry name" value="DNAJ_2"/>
    <property type="match status" value="1"/>
</dbReference>
<evidence type="ECO:0000256" key="3">
    <source>
        <dbReference type="SAM" id="Phobius"/>
    </source>
</evidence>
<dbReference type="PROSITE" id="PS00636">
    <property type="entry name" value="DNAJ_1"/>
    <property type="match status" value="1"/>
</dbReference>
<dbReference type="SMART" id="SM00271">
    <property type="entry name" value="DnaJ"/>
    <property type="match status" value="1"/>
</dbReference>
<dbReference type="InterPro" id="IPR036869">
    <property type="entry name" value="J_dom_sf"/>
</dbReference>
<accession>A0A448ZQG3</accession>
<evidence type="ECO:0000259" key="4">
    <source>
        <dbReference type="PROSITE" id="PS50076"/>
    </source>
</evidence>
<feature type="transmembrane region" description="Helical" evidence="3">
    <location>
        <begin position="548"/>
        <end position="574"/>
    </location>
</feature>
<feature type="transmembrane region" description="Helical" evidence="3">
    <location>
        <begin position="752"/>
        <end position="771"/>
    </location>
</feature>
<feature type="compositionally biased region" description="Basic and acidic residues" evidence="2">
    <location>
        <begin position="118"/>
        <end position="130"/>
    </location>
</feature>
<protein>
    <recommendedName>
        <fullName evidence="4">J domain-containing protein</fullName>
    </recommendedName>
</protein>
<feature type="transmembrane region" description="Helical" evidence="3">
    <location>
        <begin position="603"/>
        <end position="622"/>
    </location>
</feature>
<dbReference type="InterPro" id="IPR051938">
    <property type="entry name" value="Apopto_cytoskel_mod"/>
</dbReference>
<dbReference type="InterPro" id="IPR018253">
    <property type="entry name" value="DnaJ_domain_CS"/>
</dbReference>
<dbReference type="CDD" id="cd06257">
    <property type="entry name" value="DnaJ"/>
    <property type="match status" value="1"/>
</dbReference>
<sequence length="781" mass="90184">MGRLLLRRPSSPTGRGKRLFRSRFVVLLACWWIAASLPALVHAGFTAYVLPREDPYKVLKIKRKDRNNRDAIKKAYREMAKSAHPDKNRHLDPDVANKRFHRIQEAWEILGDKTNKRKYDQHLRDKEARERRNRRPTKQKEQERRQREKEARETRERFQREQERMKKEQQRKKQSEMHAQEAQEALLRISTLEQLHERSNLFDKNTNTFKKHFLCVFVGNKKAEQTAEKDYQFPYPFGPRGTNSFDWTEIMQTAKVRFNKATPLTRAFRVSARASDPIIVFAKKGSRLDLFEFETYTGGNLEDWVLRMMQTSVSVVNRYASGGPTIKIFFDDGDTLRSAGKAVPPGFMLQIPLKISDRLLVVDAGTDDFTGGVGIGQKRQQDLEKLRDEKILDRIALDRMYAREEGERFDIGRGHGTTRVCYDLSTSCHRDATREKCEGRSRFFHAMCAKSCGVCIESNYWNGIYYYLLHKPLDTIPDVPCVRRILSWLRDHGEFGSVFWHDLSHMWEKRRNIMFGFVFTGLVLGIQIVLLARMFMGNRRSSGRAGECTFFSSPAVVGFLLVANSAAIGARFWLSATPRHKVPPFLRGFRADLKGIEKSSYQLLRILFCLGAVSSYASIAGTRRLRLRPVLQETATFATIVLATALLLLGIDHYFHREFTGDKLWKRHRYMQWESIWDLRKNAAIAIIVSGILSGALIAGLGRFMKQYIRPLYLVLSTANIGLWSGLLLFAVHFDRFFYEDLKHTTEMRMSAAIPCLILGLIWGMGGAHLVSTYRVKVKVD</sequence>
<dbReference type="EMBL" id="CAACVS010000636">
    <property type="protein sequence ID" value="VEU44291.1"/>
    <property type="molecule type" value="Genomic_DNA"/>
</dbReference>
<keyword evidence="3" id="KW-0472">Membrane</keyword>
<evidence type="ECO:0000256" key="1">
    <source>
        <dbReference type="ARBA" id="ARBA00023186"/>
    </source>
</evidence>
<keyword evidence="6" id="KW-1185">Reference proteome</keyword>
<evidence type="ECO:0000313" key="5">
    <source>
        <dbReference type="EMBL" id="VEU44291.1"/>
    </source>
</evidence>
<dbReference type="Gene3D" id="1.10.287.110">
    <property type="entry name" value="DnaJ domain"/>
    <property type="match status" value="1"/>
</dbReference>
<dbReference type="SUPFAM" id="SSF46565">
    <property type="entry name" value="Chaperone J-domain"/>
    <property type="match status" value="1"/>
</dbReference>
<reference evidence="5 6" key="1">
    <citation type="submission" date="2019-01" db="EMBL/GenBank/DDBJ databases">
        <authorList>
            <person name="Ferrante I. M."/>
        </authorList>
    </citation>
    <scope>NUCLEOTIDE SEQUENCE [LARGE SCALE GENOMIC DNA]</scope>
    <source>
        <strain evidence="5 6">B856</strain>
    </source>
</reference>
<dbReference type="OrthoDB" id="47070at2759"/>
<feature type="compositionally biased region" description="Basic and acidic residues" evidence="2">
    <location>
        <begin position="138"/>
        <end position="180"/>
    </location>
</feature>
<gene>
    <name evidence="5" type="ORF">PSNMU_V1.4_AUG-EV-PASAV3_0113790</name>
</gene>
<evidence type="ECO:0000256" key="2">
    <source>
        <dbReference type="SAM" id="MobiDB-lite"/>
    </source>
</evidence>
<dbReference type="Proteomes" id="UP000291116">
    <property type="component" value="Unassembled WGS sequence"/>
</dbReference>
<feature type="region of interest" description="Disordered" evidence="2">
    <location>
        <begin position="118"/>
        <end position="180"/>
    </location>
</feature>
<proteinExistence type="predicted"/>
<dbReference type="PANTHER" id="PTHR44145">
    <property type="entry name" value="DNAJ HOMOLOG SUBFAMILY A MEMBER 3, MITOCHONDRIAL"/>
    <property type="match status" value="1"/>
</dbReference>
<feature type="transmembrane region" description="Helical" evidence="3">
    <location>
        <begin position="712"/>
        <end position="732"/>
    </location>
</feature>
<name>A0A448ZQG3_9STRA</name>
<feature type="transmembrane region" description="Helical" evidence="3">
    <location>
        <begin position="513"/>
        <end position="536"/>
    </location>
</feature>
<dbReference type="Pfam" id="PF00226">
    <property type="entry name" value="DnaJ"/>
    <property type="match status" value="1"/>
</dbReference>
<keyword evidence="3" id="KW-0812">Transmembrane</keyword>
<feature type="transmembrane region" description="Helical" evidence="3">
    <location>
        <begin position="683"/>
        <end position="705"/>
    </location>
</feature>